<organism evidence="2 3">
    <name type="scientific">Knipowitschia caucasica</name>
    <name type="common">Caucasian dwarf goby</name>
    <name type="synonym">Pomatoschistus caucasicus</name>
    <dbReference type="NCBI Taxonomy" id="637954"/>
    <lineage>
        <taxon>Eukaryota</taxon>
        <taxon>Metazoa</taxon>
        <taxon>Chordata</taxon>
        <taxon>Craniata</taxon>
        <taxon>Vertebrata</taxon>
        <taxon>Euteleostomi</taxon>
        <taxon>Actinopterygii</taxon>
        <taxon>Neopterygii</taxon>
        <taxon>Teleostei</taxon>
        <taxon>Neoteleostei</taxon>
        <taxon>Acanthomorphata</taxon>
        <taxon>Gobiaria</taxon>
        <taxon>Gobiiformes</taxon>
        <taxon>Gobioidei</taxon>
        <taxon>Gobiidae</taxon>
        <taxon>Gobiinae</taxon>
        <taxon>Knipowitschia</taxon>
    </lineage>
</organism>
<evidence type="ECO:0000313" key="3">
    <source>
        <dbReference type="Proteomes" id="UP001497482"/>
    </source>
</evidence>
<dbReference type="Proteomes" id="UP001497482">
    <property type="component" value="Chromosome 19"/>
</dbReference>
<accession>A0AAV2KLF9</accession>
<sequence>MGRRSLMREHGAEAQPMGARLISARALCGSTGQQSTAEQKHGAGHSLRSCRRRKEAGSDTRAERLVESGDAVVSASRKSY</sequence>
<dbReference type="AlphaFoldDB" id="A0AAV2KLF9"/>
<feature type="compositionally biased region" description="Basic and acidic residues" evidence="1">
    <location>
        <begin position="55"/>
        <end position="67"/>
    </location>
</feature>
<evidence type="ECO:0000256" key="1">
    <source>
        <dbReference type="SAM" id="MobiDB-lite"/>
    </source>
</evidence>
<dbReference type="EMBL" id="OZ035841">
    <property type="protein sequence ID" value="CAL1589608.1"/>
    <property type="molecule type" value="Genomic_DNA"/>
</dbReference>
<proteinExistence type="predicted"/>
<name>A0AAV2KLF9_KNICA</name>
<feature type="region of interest" description="Disordered" evidence="1">
    <location>
        <begin position="29"/>
        <end position="80"/>
    </location>
</feature>
<gene>
    <name evidence="2" type="ORF">KC01_LOCUS19234</name>
</gene>
<evidence type="ECO:0000313" key="2">
    <source>
        <dbReference type="EMBL" id="CAL1589608.1"/>
    </source>
</evidence>
<keyword evidence="3" id="KW-1185">Reference proteome</keyword>
<protein>
    <submittedName>
        <fullName evidence="2">Uncharacterized protein</fullName>
    </submittedName>
</protein>
<reference evidence="2 3" key="1">
    <citation type="submission" date="2024-04" db="EMBL/GenBank/DDBJ databases">
        <authorList>
            <person name="Waldvogel A.-M."/>
            <person name="Schoenle A."/>
        </authorList>
    </citation>
    <scope>NUCLEOTIDE SEQUENCE [LARGE SCALE GENOMIC DNA]</scope>
</reference>